<dbReference type="InterPro" id="IPR016181">
    <property type="entry name" value="Acyl_CoA_acyltransferase"/>
</dbReference>
<accession>E0S1V2</accession>
<dbReference type="PROSITE" id="PS51186">
    <property type="entry name" value="GNAT"/>
    <property type="match status" value="1"/>
</dbReference>
<dbReference type="RefSeq" id="WP_013280433.1">
    <property type="nucleotide sequence ID" value="NC_014387.1"/>
</dbReference>
<proteinExistence type="predicted"/>
<keyword evidence="5" id="KW-1185">Reference proteome</keyword>
<feature type="domain" description="N-acetyltransferase" evidence="3">
    <location>
        <begin position="1"/>
        <end position="172"/>
    </location>
</feature>
<reference evidence="4 5" key="1">
    <citation type="journal article" date="2010" name="PLoS ONE">
        <title>The glycobiome of the rumen bacterium Butyrivibrio proteoclasticus B316(T) highlights adaptation to a polysaccharide-rich environment.</title>
        <authorList>
            <person name="Kelly W.J."/>
            <person name="Leahy S.C."/>
            <person name="Altermann E."/>
            <person name="Yeoman C.J."/>
            <person name="Dunne J.C."/>
            <person name="Kong Z."/>
            <person name="Pacheco D.M."/>
            <person name="Li D."/>
            <person name="Noel S.J."/>
            <person name="Moon C.D."/>
            <person name="Cookson A.L."/>
            <person name="Attwood G.T."/>
        </authorList>
    </citation>
    <scope>NUCLEOTIDE SEQUENCE [LARGE SCALE GENOMIC DNA]</scope>
    <source>
        <strain evidence="5">ATCC 51982 / DSM 14932 / B316</strain>
    </source>
</reference>
<evidence type="ECO:0000256" key="2">
    <source>
        <dbReference type="ARBA" id="ARBA00023315"/>
    </source>
</evidence>
<dbReference type="Pfam" id="PF13420">
    <property type="entry name" value="Acetyltransf_4"/>
    <property type="match status" value="1"/>
</dbReference>
<protein>
    <submittedName>
        <fullName evidence="4">Acetyltransferase GNAT family</fullName>
    </submittedName>
</protein>
<evidence type="ECO:0000256" key="1">
    <source>
        <dbReference type="ARBA" id="ARBA00022679"/>
    </source>
</evidence>
<dbReference type="HOGENOM" id="CLU_013985_4_2_9"/>
<gene>
    <name evidence="4" type="ordered locus">bpr_I1035</name>
</gene>
<dbReference type="AlphaFoldDB" id="E0S1V2"/>
<dbReference type="PANTHER" id="PTHR43072:SF23">
    <property type="entry name" value="UPF0039 PROTEIN C11D3.02C"/>
    <property type="match status" value="1"/>
</dbReference>
<dbReference type="KEGG" id="bpb:bpr_I1035"/>
<keyword evidence="2" id="KW-0012">Acyltransferase</keyword>
<name>E0S1V2_BUTPB</name>
<dbReference type="Proteomes" id="UP000001299">
    <property type="component" value="Chromosome 1"/>
</dbReference>
<dbReference type="PANTHER" id="PTHR43072">
    <property type="entry name" value="N-ACETYLTRANSFERASE"/>
    <property type="match status" value="1"/>
</dbReference>
<dbReference type="InterPro" id="IPR000182">
    <property type="entry name" value="GNAT_dom"/>
</dbReference>
<dbReference type="SUPFAM" id="SSF55729">
    <property type="entry name" value="Acyl-CoA N-acyltransferases (Nat)"/>
    <property type="match status" value="1"/>
</dbReference>
<dbReference type="eggNOG" id="COG1247">
    <property type="taxonomic scope" value="Bacteria"/>
</dbReference>
<dbReference type="CDD" id="cd04301">
    <property type="entry name" value="NAT_SF"/>
    <property type="match status" value="1"/>
</dbReference>
<dbReference type="EMBL" id="CP001810">
    <property type="protein sequence ID" value="ADL33777.1"/>
    <property type="molecule type" value="Genomic_DNA"/>
</dbReference>
<sequence length="190" mass="21791">MKIEKVTTEDARELLDIYTPYVTDTAITFEYDVPSLSEFEERIRNISAKFPYIKAVDDNGAILGYAYASTFKGRSAYDWSVETTVYVRKDSKRCGVGSMLYDTLEKSLAKMGILNANACIAYLKEGATDEHLTNDSKYFHEKHGYKLVGTFHDSGFKFNTWYDMIWMEKYLGQHTTSPAPVRFGQWTLES</sequence>
<dbReference type="GO" id="GO:0016747">
    <property type="term" value="F:acyltransferase activity, transferring groups other than amino-acyl groups"/>
    <property type="evidence" value="ECO:0007669"/>
    <property type="project" value="InterPro"/>
</dbReference>
<evidence type="ECO:0000259" key="3">
    <source>
        <dbReference type="PROSITE" id="PS51186"/>
    </source>
</evidence>
<dbReference type="Gene3D" id="3.40.630.30">
    <property type="match status" value="1"/>
</dbReference>
<keyword evidence="1 4" id="KW-0808">Transferase</keyword>
<evidence type="ECO:0000313" key="4">
    <source>
        <dbReference type="EMBL" id="ADL33777.1"/>
    </source>
</evidence>
<organism evidence="4 5">
    <name type="scientific">Butyrivibrio proteoclasticus (strain ATCC 51982 / DSM 14932 / B316)</name>
    <name type="common">Clostridium proteoclasticum</name>
    <dbReference type="NCBI Taxonomy" id="515622"/>
    <lineage>
        <taxon>Bacteria</taxon>
        <taxon>Bacillati</taxon>
        <taxon>Bacillota</taxon>
        <taxon>Clostridia</taxon>
        <taxon>Lachnospirales</taxon>
        <taxon>Lachnospiraceae</taxon>
        <taxon>Butyrivibrio</taxon>
    </lineage>
</organism>
<dbReference type="STRING" id="515622.bpr_I1035"/>
<evidence type="ECO:0000313" key="5">
    <source>
        <dbReference type="Proteomes" id="UP000001299"/>
    </source>
</evidence>